<gene>
    <name evidence="1" type="ORF">nbrc107697_20600</name>
</gene>
<comment type="caution">
    <text evidence="1">The sequence shown here is derived from an EMBL/GenBank/DDBJ whole genome shotgun (WGS) entry which is preliminary data.</text>
</comment>
<dbReference type="EMBL" id="BJOU01000001">
    <property type="protein sequence ID" value="GED98021.1"/>
    <property type="molecule type" value="Genomic_DNA"/>
</dbReference>
<reference evidence="2" key="1">
    <citation type="submission" date="2019-06" db="EMBL/GenBank/DDBJ databases">
        <title>Gordonia isolated from sludge of a wastewater treatment plant.</title>
        <authorList>
            <person name="Tamura T."/>
            <person name="Aoyama K."/>
            <person name="Kang Y."/>
            <person name="Saito S."/>
            <person name="Akiyama N."/>
            <person name="Yazawa K."/>
            <person name="Gonoi T."/>
            <person name="Mikami Y."/>
        </authorList>
    </citation>
    <scope>NUCLEOTIDE SEQUENCE [LARGE SCALE GENOMIC DNA]</scope>
    <source>
        <strain evidence="2">NBRC 107697</strain>
    </source>
</reference>
<dbReference type="RefSeq" id="WP_161927267.1">
    <property type="nucleotide sequence ID" value="NZ_BJOU01000001.1"/>
</dbReference>
<dbReference type="AlphaFoldDB" id="A0A7I9UYW6"/>
<evidence type="ECO:0000313" key="2">
    <source>
        <dbReference type="Proteomes" id="UP000444980"/>
    </source>
</evidence>
<dbReference type="OrthoDB" id="3385684at2"/>
<sequence length="114" mass="12467">MRDENLLVAALQDTGAIVEHREANAIQVRWRGVGGALHRDAQGIWQAVFTGDVDQQKAVGIVQALDQAYGRRVQQTVVERLKARAPQAGMSVMSEKLEDDSTVTLILDVDEVTA</sequence>
<organism evidence="1 2">
    <name type="scientific">Gordonia crocea</name>
    <dbReference type="NCBI Taxonomy" id="589162"/>
    <lineage>
        <taxon>Bacteria</taxon>
        <taxon>Bacillati</taxon>
        <taxon>Actinomycetota</taxon>
        <taxon>Actinomycetes</taxon>
        <taxon>Mycobacteriales</taxon>
        <taxon>Gordoniaceae</taxon>
        <taxon>Gordonia</taxon>
    </lineage>
</organism>
<accession>A0A7I9UYW6</accession>
<protein>
    <submittedName>
        <fullName evidence="1">Uncharacterized protein</fullName>
    </submittedName>
</protein>
<name>A0A7I9UYW6_9ACTN</name>
<dbReference type="Proteomes" id="UP000444980">
    <property type="component" value="Unassembled WGS sequence"/>
</dbReference>
<keyword evidence="2" id="KW-1185">Reference proteome</keyword>
<evidence type="ECO:0000313" key="1">
    <source>
        <dbReference type="EMBL" id="GED98021.1"/>
    </source>
</evidence>
<proteinExistence type="predicted"/>